<name>A0ABT6BY90_9ACTN</name>
<gene>
    <name evidence="2" type="ORF">L2299_17635</name>
</gene>
<evidence type="ECO:0000256" key="1">
    <source>
        <dbReference type="SAM" id="Phobius"/>
    </source>
</evidence>
<reference evidence="2" key="2">
    <citation type="submission" date="2022-01" db="EMBL/GenBank/DDBJ databases">
        <authorList>
            <person name="Sanchez-Suarez J."/>
            <person name="Villamil L."/>
            <person name="Diaz L.E."/>
        </authorList>
    </citation>
    <scope>NUCLEOTIDE SEQUENCE</scope>
    <source>
        <strain evidence="2">EUFUS-Z928</strain>
    </source>
</reference>
<reference evidence="2" key="1">
    <citation type="journal article" date="2022" name="Data Brief">
        <title>Draft genome sequence data of Gordonia hongkongensis strain EUFUS-Z928 isolated from the octocoral Eunicea fusca.</title>
        <authorList>
            <person name="Sanchez-Suarez J."/>
            <person name="Diaz L."/>
            <person name="Melo-Bolivar J."/>
            <person name="Villamil L."/>
        </authorList>
    </citation>
    <scope>NUCLEOTIDE SEQUENCE</scope>
    <source>
        <strain evidence="2">EUFUS-Z928</strain>
    </source>
</reference>
<proteinExistence type="predicted"/>
<protein>
    <recommendedName>
        <fullName evidence="4">Alpha/beta hydrolase</fullName>
    </recommendedName>
</protein>
<dbReference type="InterPro" id="IPR029058">
    <property type="entry name" value="AB_hydrolase_fold"/>
</dbReference>
<accession>A0ABT6BY90</accession>
<organism evidence="2 3">
    <name type="scientific">Gordonia hongkongensis</name>
    <dbReference type="NCBI Taxonomy" id="1701090"/>
    <lineage>
        <taxon>Bacteria</taxon>
        <taxon>Bacillati</taxon>
        <taxon>Actinomycetota</taxon>
        <taxon>Actinomycetes</taxon>
        <taxon>Mycobacteriales</taxon>
        <taxon>Gordoniaceae</taxon>
        <taxon>Gordonia</taxon>
    </lineage>
</organism>
<dbReference type="RefSeq" id="WP_277244258.1">
    <property type="nucleotide sequence ID" value="NZ_JAKJLQ010000014.1"/>
</dbReference>
<keyword evidence="3" id="KW-1185">Reference proteome</keyword>
<evidence type="ECO:0000313" key="2">
    <source>
        <dbReference type="EMBL" id="MDF6102874.1"/>
    </source>
</evidence>
<feature type="transmembrane region" description="Helical" evidence="1">
    <location>
        <begin position="426"/>
        <end position="457"/>
    </location>
</feature>
<dbReference type="EMBL" id="JAKJLQ010000014">
    <property type="protein sequence ID" value="MDF6102874.1"/>
    <property type="molecule type" value="Genomic_DNA"/>
</dbReference>
<evidence type="ECO:0008006" key="4">
    <source>
        <dbReference type="Google" id="ProtNLM"/>
    </source>
</evidence>
<dbReference type="SUPFAM" id="SSF53474">
    <property type="entry name" value="alpha/beta-Hydrolases"/>
    <property type="match status" value="1"/>
</dbReference>
<dbReference type="Gene3D" id="3.40.50.1820">
    <property type="entry name" value="alpha/beta hydrolase"/>
    <property type="match status" value="1"/>
</dbReference>
<keyword evidence="1" id="KW-0812">Transmembrane</keyword>
<evidence type="ECO:0000313" key="3">
    <source>
        <dbReference type="Proteomes" id="UP001152308"/>
    </source>
</evidence>
<keyword evidence="1" id="KW-0472">Membrane</keyword>
<comment type="caution">
    <text evidence="2">The sequence shown here is derived from an EMBL/GenBank/DDBJ whole genome shotgun (WGS) entry which is preliminary data.</text>
</comment>
<sequence>MKIVYLHGVGNGDPERSWLAGLNRGLAGIGAAPIEDSDVIAPRYSGILNARGVKCKHPGKTYKVKDDHDERRAFERRQAKVQRMLGKTGAVQTFGFGRFPGPVINRLQQIGISSAMVDVLKQVKGYMTDEDVRAAVLSNILDDIPATGEVILIGHSLGSVIAIDLLDHLHPKLQVRRFITIGSPAGSPSLHAGSDRILQRFPYARVDDWSNFLDCYDPVTAGRGLTGIFNGAQDFGINGAREHSAHLYLKHPAVASVIADIKYPSARIVPSGGGIALRLDDADASSLLALKYAHIVAGLLEDEKTRDRYEDALAVLQDNFADTVEAKAEGSPLPTELAELVQGHLPTLPRRWDLPDAVSQAVVVSFTNVLDPYEIDAGDARIEALTRLLMDLGYPSKTGKKVASAVRDVTDVVAGRRSVFGTKTRVFAAAAGIALLAAGPIGIAMAGAAGAAGAAAIVGGLAAFGPGGMVGGLAMLGGLASTGAMVTTLAATARGGAQPLMTDPTSVAIHVAVAHALNSIGEPFDETLWYRLTAAEAEIGAELNRLTAFSDFKSASVQRLEASLAIIEKLMGFMLANELSPRDLAAAAMEVEQSSHRAATDPGENFE</sequence>
<dbReference type="Proteomes" id="UP001152308">
    <property type="component" value="Unassembled WGS sequence"/>
</dbReference>
<keyword evidence="1" id="KW-1133">Transmembrane helix</keyword>